<dbReference type="Gene3D" id="3.40.30.10">
    <property type="entry name" value="Glutaredoxin"/>
    <property type="match status" value="1"/>
</dbReference>
<comment type="caution">
    <text evidence="5">The sequence shown here is derived from an EMBL/GenBank/DDBJ whole genome shotgun (WGS) entry which is preliminary data.</text>
</comment>
<evidence type="ECO:0000313" key="6">
    <source>
        <dbReference type="Proteomes" id="UP000601597"/>
    </source>
</evidence>
<gene>
    <name evidence="5" type="ORF">GCM10007071_09460</name>
</gene>
<dbReference type="InterPro" id="IPR006660">
    <property type="entry name" value="Arsenate_reductase-like"/>
</dbReference>
<dbReference type="Proteomes" id="UP000601597">
    <property type="component" value="Unassembled WGS sequence"/>
</dbReference>
<dbReference type="PROSITE" id="PS51353">
    <property type="entry name" value="ARSC"/>
    <property type="match status" value="1"/>
</dbReference>
<dbReference type="PANTHER" id="PTHR30041">
    <property type="entry name" value="ARSENATE REDUCTASE"/>
    <property type="match status" value="1"/>
</dbReference>
<evidence type="ECO:0000256" key="3">
    <source>
        <dbReference type="PROSITE-ProRule" id="PRU01282"/>
    </source>
</evidence>
<organism evidence="5 6">
    <name type="scientific">Marinobacter zhanjiangensis</name>
    <dbReference type="NCBI Taxonomy" id="578215"/>
    <lineage>
        <taxon>Bacteria</taxon>
        <taxon>Pseudomonadati</taxon>
        <taxon>Pseudomonadota</taxon>
        <taxon>Gammaproteobacteria</taxon>
        <taxon>Pseudomonadales</taxon>
        <taxon>Marinobacteraceae</taxon>
        <taxon>Marinobacter</taxon>
    </lineage>
</organism>
<dbReference type="NCBIfam" id="TIGR00014">
    <property type="entry name" value="arsC"/>
    <property type="match status" value="1"/>
</dbReference>
<dbReference type="CDD" id="cd03034">
    <property type="entry name" value="ArsC_ArsC"/>
    <property type="match status" value="1"/>
</dbReference>
<comment type="similarity">
    <text evidence="1 3 4">Belongs to the ArsC family.</text>
</comment>
<dbReference type="PANTHER" id="PTHR30041:SF4">
    <property type="entry name" value="ARSENATE REDUCTASE"/>
    <property type="match status" value="1"/>
</dbReference>
<comment type="catalytic activity">
    <reaction evidence="4">
        <text>[glutaredoxin]-dithiol + arsenate + glutathione + H(+) = glutathionyl-S-S-[glutaredoxin] + arsenite + H2O</text>
        <dbReference type="Rhea" id="RHEA:22016"/>
        <dbReference type="Rhea" id="RHEA-COMP:10729"/>
        <dbReference type="Rhea" id="RHEA-COMP:17668"/>
        <dbReference type="ChEBI" id="CHEBI:15377"/>
        <dbReference type="ChEBI" id="CHEBI:15378"/>
        <dbReference type="ChEBI" id="CHEBI:29242"/>
        <dbReference type="ChEBI" id="CHEBI:29950"/>
        <dbReference type="ChEBI" id="CHEBI:48597"/>
        <dbReference type="ChEBI" id="CHEBI:57925"/>
        <dbReference type="ChEBI" id="CHEBI:146199"/>
        <dbReference type="EC" id="1.20.4.1"/>
    </reaction>
</comment>
<dbReference type="InterPro" id="IPR006659">
    <property type="entry name" value="Arsenate_reductase"/>
</dbReference>
<keyword evidence="6" id="KW-1185">Reference proteome</keyword>
<evidence type="ECO:0000256" key="2">
    <source>
        <dbReference type="ARBA" id="ARBA00023002"/>
    </source>
</evidence>
<evidence type="ECO:0000256" key="4">
    <source>
        <dbReference type="RuleBase" id="RU362029"/>
    </source>
</evidence>
<sequence>MADTRTLPEHTRIFHNPRCSKSRQTLALLKENGLQPEVLKYLETPPTPDELAVLVDALGCSVRDIIRVKESEYKELGLDNPSLTDGQLLQALSANPKLIERPIVTHRGKAAMGRPPEQVLTLL</sequence>
<name>A0ABQ3ARX2_9GAMM</name>
<dbReference type="EC" id="1.20.4.1" evidence="4"/>
<dbReference type="SUPFAM" id="SSF52833">
    <property type="entry name" value="Thioredoxin-like"/>
    <property type="match status" value="1"/>
</dbReference>
<dbReference type="InterPro" id="IPR036249">
    <property type="entry name" value="Thioredoxin-like_sf"/>
</dbReference>
<accession>A0ABQ3ARX2</accession>
<keyword evidence="2 4" id="KW-0560">Oxidoreductase</keyword>
<protein>
    <recommendedName>
        <fullName evidence="4">Arsenate reductase</fullName>
        <ecNumber evidence="4">1.20.4.1</ecNumber>
    </recommendedName>
</protein>
<reference evidence="6" key="1">
    <citation type="journal article" date="2019" name="Int. J. Syst. Evol. Microbiol.">
        <title>The Global Catalogue of Microorganisms (GCM) 10K type strain sequencing project: providing services to taxonomists for standard genome sequencing and annotation.</title>
        <authorList>
            <consortium name="The Broad Institute Genomics Platform"/>
            <consortium name="The Broad Institute Genome Sequencing Center for Infectious Disease"/>
            <person name="Wu L."/>
            <person name="Ma J."/>
        </authorList>
    </citation>
    <scope>NUCLEOTIDE SEQUENCE [LARGE SCALE GENOMIC DNA]</scope>
    <source>
        <strain evidence="6">KCTC 22280</strain>
    </source>
</reference>
<evidence type="ECO:0000256" key="1">
    <source>
        <dbReference type="ARBA" id="ARBA00007198"/>
    </source>
</evidence>
<proteinExistence type="inferred from homology"/>
<evidence type="ECO:0000313" key="5">
    <source>
        <dbReference type="EMBL" id="GGY64873.1"/>
    </source>
</evidence>
<dbReference type="EMBL" id="BMXV01000002">
    <property type="protein sequence ID" value="GGY64873.1"/>
    <property type="molecule type" value="Genomic_DNA"/>
</dbReference>
<dbReference type="Pfam" id="PF03960">
    <property type="entry name" value="ArsC"/>
    <property type="match status" value="1"/>
</dbReference>